<organism evidence="2 3">
    <name type="scientific">Rariglobus hedericola</name>
    <dbReference type="NCBI Taxonomy" id="2597822"/>
    <lineage>
        <taxon>Bacteria</taxon>
        <taxon>Pseudomonadati</taxon>
        <taxon>Verrucomicrobiota</taxon>
        <taxon>Opitutia</taxon>
        <taxon>Opitutales</taxon>
        <taxon>Opitutaceae</taxon>
        <taxon>Rariglobus</taxon>
    </lineage>
</organism>
<accession>A0A556QJI3</accession>
<keyword evidence="3" id="KW-1185">Reference proteome</keyword>
<evidence type="ECO:0008006" key="4">
    <source>
        <dbReference type="Google" id="ProtNLM"/>
    </source>
</evidence>
<feature type="signal peptide" evidence="1">
    <location>
        <begin position="1"/>
        <end position="25"/>
    </location>
</feature>
<evidence type="ECO:0000313" key="3">
    <source>
        <dbReference type="Proteomes" id="UP000315648"/>
    </source>
</evidence>
<protein>
    <recommendedName>
        <fullName evidence="4">DUF4397 domain-containing protein</fullName>
    </recommendedName>
</protein>
<keyword evidence="1" id="KW-0732">Signal</keyword>
<feature type="chain" id="PRO_5021925277" description="DUF4397 domain-containing protein" evidence="1">
    <location>
        <begin position="26"/>
        <end position="252"/>
    </location>
</feature>
<dbReference type="EMBL" id="VMBG01000002">
    <property type="protein sequence ID" value="TSJ76788.1"/>
    <property type="molecule type" value="Genomic_DNA"/>
</dbReference>
<sequence>MALRVRHLILLVSALFILCGASLTAQPPATDTALVFTVYAPIDSPLWEQLYFLPAGKPPVKLAFLPNSRSVPIKLTGGPKPLVFGVERIDPETRQKTYVPVAETAWPEAAAKALVIFSTAAGTGPQVQLVAVDDGLKAFPLRSVRFFNATGVPLLVKVASFEGEVAPGISPARPYSVVSDNPLQVGTFPLGIAINDPQAGGRLLYQGSGEAWPFARSLIVMVPPRPGSTDLELRILVDTPRIPRQPTTESTN</sequence>
<dbReference type="Proteomes" id="UP000315648">
    <property type="component" value="Unassembled WGS sequence"/>
</dbReference>
<comment type="caution">
    <text evidence="2">The sequence shown here is derived from an EMBL/GenBank/DDBJ whole genome shotgun (WGS) entry which is preliminary data.</text>
</comment>
<reference evidence="2 3" key="1">
    <citation type="submission" date="2019-07" db="EMBL/GenBank/DDBJ databases">
        <title>Description of 53C-WASEF.</title>
        <authorList>
            <person name="Pitt A."/>
            <person name="Hahn M.W."/>
        </authorList>
    </citation>
    <scope>NUCLEOTIDE SEQUENCE [LARGE SCALE GENOMIC DNA]</scope>
    <source>
        <strain evidence="2 3">53C-WASEF</strain>
    </source>
</reference>
<evidence type="ECO:0000256" key="1">
    <source>
        <dbReference type="SAM" id="SignalP"/>
    </source>
</evidence>
<dbReference type="RefSeq" id="WP_144230564.1">
    <property type="nucleotide sequence ID" value="NZ_CBCRVV010000009.1"/>
</dbReference>
<proteinExistence type="predicted"/>
<dbReference type="AlphaFoldDB" id="A0A556QJI3"/>
<name>A0A556QJI3_9BACT</name>
<evidence type="ECO:0000313" key="2">
    <source>
        <dbReference type="EMBL" id="TSJ76788.1"/>
    </source>
</evidence>
<gene>
    <name evidence="2" type="ORF">FPL22_11740</name>
</gene>